<keyword evidence="4" id="KW-0479">Metal-binding</keyword>
<reference evidence="14" key="1">
    <citation type="journal article" date="2020" name="Microb. Genom.">
        <title>Genetic diversity of clinical and environmental Mucorales isolates obtained from an investigation of mucormycosis cases among solid organ transplant recipients.</title>
        <authorList>
            <person name="Nguyen M.H."/>
            <person name="Kaul D."/>
            <person name="Muto C."/>
            <person name="Cheng S.J."/>
            <person name="Richter R.A."/>
            <person name="Bruno V.M."/>
            <person name="Liu G."/>
            <person name="Beyhan S."/>
            <person name="Sundermann A.J."/>
            <person name="Mounaud S."/>
            <person name="Pasculle A.W."/>
            <person name="Nierman W.C."/>
            <person name="Driscoll E."/>
            <person name="Cumbie R."/>
            <person name="Clancy C.J."/>
            <person name="Dupont C.L."/>
        </authorList>
    </citation>
    <scope>NUCLEOTIDE SEQUENCE</scope>
    <source>
        <strain evidence="14">GL11</strain>
    </source>
</reference>
<dbReference type="PANTHER" id="PTHR48016:SF4">
    <property type="entry name" value="PROTEIN KINASE DOMAIN-CONTAINING PROTEIN"/>
    <property type="match status" value="1"/>
</dbReference>
<gene>
    <name evidence="14" type="ORF">G6F64_005318</name>
</gene>
<keyword evidence="8 9" id="KW-0067">ATP-binding</keyword>
<dbReference type="Pfam" id="PF00307">
    <property type="entry name" value="CH"/>
    <property type="match status" value="1"/>
</dbReference>
<dbReference type="Gene3D" id="3.40.50.300">
    <property type="entry name" value="P-loop containing nucleotide triphosphate hydrolases"/>
    <property type="match status" value="1"/>
</dbReference>
<evidence type="ECO:0000256" key="8">
    <source>
        <dbReference type="ARBA" id="ARBA00022840"/>
    </source>
</evidence>
<protein>
    <submittedName>
        <fullName evidence="14">Uncharacterized protein</fullName>
    </submittedName>
</protein>
<dbReference type="GO" id="GO:0004709">
    <property type="term" value="F:MAP kinase kinase kinase activity"/>
    <property type="evidence" value="ECO:0007669"/>
    <property type="project" value="TreeGrafter"/>
</dbReference>
<dbReference type="SUPFAM" id="SSF47576">
    <property type="entry name" value="Calponin-homology domain, CH-domain"/>
    <property type="match status" value="1"/>
</dbReference>
<dbReference type="CDD" id="cd06627">
    <property type="entry name" value="STKc_Cdc7_like"/>
    <property type="match status" value="1"/>
</dbReference>
<dbReference type="SUPFAM" id="SSF57889">
    <property type="entry name" value="Cysteine-rich domain"/>
    <property type="match status" value="1"/>
</dbReference>
<evidence type="ECO:0000256" key="9">
    <source>
        <dbReference type="PROSITE-ProRule" id="PRU10141"/>
    </source>
</evidence>
<keyword evidence="3" id="KW-0808">Transferase</keyword>
<evidence type="ECO:0000256" key="10">
    <source>
        <dbReference type="SAM" id="MobiDB-lite"/>
    </source>
</evidence>
<proteinExistence type="inferred from homology"/>
<keyword evidence="7" id="KW-0862">Zinc</keyword>
<dbReference type="InterPro" id="IPR036872">
    <property type="entry name" value="CH_dom_sf"/>
</dbReference>
<accession>A0A9P6XAT8</accession>
<dbReference type="PROSITE" id="PS50081">
    <property type="entry name" value="ZF_DAG_PE_2"/>
    <property type="match status" value="1"/>
</dbReference>
<feature type="compositionally biased region" description="Polar residues" evidence="10">
    <location>
        <begin position="286"/>
        <end position="297"/>
    </location>
</feature>
<dbReference type="PANTHER" id="PTHR48016">
    <property type="entry name" value="MAP KINASE KINASE KINASE SSK2-RELATED-RELATED"/>
    <property type="match status" value="1"/>
</dbReference>
<comment type="caution">
    <text evidence="14">The sequence shown here is derived from an EMBL/GenBank/DDBJ whole genome shotgun (WGS) entry which is preliminary data.</text>
</comment>
<dbReference type="EMBL" id="JAANQT010000640">
    <property type="protein sequence ID" value="KAG1309424.1"/>
    <property type="molecule type" value="Genomic_DNA"/>
</dbReference>
<evidence type="ECO:0000256" key="5">
    <source>
        <dbReference type="ARBA" id="ARBA00022741"/>
    </source>
</evidence>
<feature type="domain" description="Protein kinase" evidence="11">
    <location>
        <begin position="320"/>
        <end position="570"/>
    </location>
</feature>
<dbReference type="SUPFAM" id="SSF56112">
    <property type="entry name" value="Protein kinase-like (PK-like)"/>
    <property type="match status" value="1"/>
</dbReference>
<dbReference type="InterPro" id="IPR050538">
    <property type="entry name" value="MAP_kinase_kinase_kinase"/>
</dbReference>
<evidence type="ECO:0000256" key="2">
    <source>
        <dbReference type="ARBA" id="ARBA00022527"/>
    </source>
</evidence>
<dbReference type="PROSITE" id="PS00108">
    <property type="entry name" value="PROTEIN_KINASE_ST"/>
    <property type="match status" value="1"/>
</dbReference>
<dbReference type="PROSITE" id="PS50021">
    <property type="entry name" value="CH"/>
    <property type="match status" value="1"/>
</dbReference>
<evidence type="ECO:0000313" key="15">
    <source>
        <dbReference type="Proteomes" id="UP000716291"/>
    </source>
</evidence>
<evidence type="ECO:0000259" key="11">
    <source>
        <dbReference type="PROSITE" id="PS50011"/>
    </source>
</evidence>
<dbReference type="AlphaFoldDB" id="A0A9P6XAT8"/>
<evidence type="ECO:0000259" key="13">
    <source>
        <dbReference type="PROSITE" id="PS50081"/>
    </source>
</evidence>
<dbReference type="FunFam" id="1.10.510.10:FF:000571">
    <property type="entry name" value="Maternal embryonic leucine zipper kinase"/>
    <property type="match status" value="1"/>
</dbReference>
<evidence type="ECO:0000256" key="1">
    <source>
        <dbReference type="ARBA" id="ARBA00008171"/>
    </source>
</evidence>
<dbReference type="InterPro" id="IPR011009">
    <property type="entry name" value="Kinase-like_dom_sf"/>
</dbReference>
<evidence type="ECO:0000256" key="4">
    <source>
        <dbReference type="ARBA" id="ARBA00022723"/>
    </source>
</evidence>
<dbReference type="Gene3D" id="1.10.510.10">
    <property type="entry name" value="Transferase(Phosphotransferase) domain 1"/>
    <property type="match status" value="1"/>
</dbReference>
<dbReference type="PRINTS" id="PR00888">
    <property type="entry name" value="SM22CALPONIN"/>
</dbReference>
<dbReference type="InterPro" id="IPR003096">
    <property type="entry name" value="SM22_calponin"/>
</dbReference>
<dbReference type="PROSITE" id="PS00479">
    <property type="entry name" value="ZF_DAG_PE_1"/>
    <property type="match status" value="1"/>
</dbReference>
<evidence type="ECO:0000256" key="6">
    <source>
        <dbReference type="ARBA" id="ARBA00022777"/>
    </source>
</evidence>
<dbReference type="Gene3D" id="3.30.60.20">
    <property type="match status" value="1"/>
</dbReference>
<feature type="region of interest" description="Disordered" evidence="10">
    <location>
        <begin position="159"/>
        <end position="297"/>
    </location>
</feature>
<evidence type="ECO:0000256" key="3">
    <source>
        <dbReference type="ARBA" id="ARBA00022679"/>
    </source>
</evidence>
<sequence length="960" mass="109065">MTTGAAACNYLAKAKSSTNLLDKIKLEQSKLEEQLAVEYINKALGLSIQPEHLQKELKDGVILCNLVNQLKPGTIKNVGQKKDFSFIQMDNITRFLQGVRQLGMKECQLFETTDLYSAKDMSSVVHTILSLAELFPKLNLSAEDESMLLTYDTEKPKIHNSKYQSSHDMSNEKQQARKRSLTVNTTSEDPEEEKDVPSSPVLSNHARPPKSPLRHNKTPNSTGSMKVTSSSSRFRDQKRRPSVPIISNSSFIKDDDSKRNFFTKPEDRRRQGSIKSAILSEEPMSPSVNNDADSRRGSTMTVAEGKLLLMDDQDEILAQYQLGNCIGKGQFGAVYRTLELSTGEVVAVKRLKLEEEELYKEIMKEVNILKNLSHTNVIKYIGFIRSESYINIILEYAENGSLMSTLKAFGKFPEKLVASFCIKILKGLEYLHANDVVHCDLKAANILTTKTGDVKLTDFGVSLNLKIKTVDNDSVSGTPNWMAPEVIELKGATTKSDIWSLGCTLIELVTGKPPYNDLLPMSAMFRIVEDDYPPLPEDISEDMRNFLLCCFQKNPEERSSSKELQQHEWILKNLKTKQKESNESNVQHNKDEKHQTSKATEVTTASELEQYYSSNTTAVMPIVDDNSSNDDNNSHKFIEGDLEKSVECKVCDQVMNKDYILCEVCSLVCHKECKKDAFSCPPKVNDQQPSYDWVFLAKVYNTKSKRDKQYGSKSNNGTIKERGHHSSPSTLRNPPQAGTIRKDSRGYSQDNVLDSNSILANTKTSDKKRLLKKGQDEQCIITKAKQTLPLYKIIMVGSDDIEKLALTLQYMYGDFIEEYDPTKANSYHTAGQEEYTAISSFELEKWKERFLYQLNFSQIRDNYYTSDDETVNFEHKENFYFKVENMSWEPTSEGFGEAQAAHTAPAVSEEQQRAAYRDYQWASNRARYEYNENAVDENGMAPRNESLEKEFRKRYCSSPY</sequence>
<dbReference type="GO" id="GO:0005737">
    <property type="term" value="C:cytoplasm"/>
    <property type="evidence" value="ECO:0007669"/>
    <property type="project" value="TreeGrafter"/>
</dbReference>
<dbReference type="InterPro" id="IPR001245">
    <property type="entry name" value="Ser-Thr/Tyr_kinase_cat_dom"/>
</dbReference>
<keyword evidence="6" id="KW-0418">Kinase</keyword>
<dbReference type="GO" id="GO:0005524">
    <property type="term" value="F:ATP binding"/>
    <property type="evidence" value="ECO:0007669"/>
    <property type="project" value="UniProtKB-UniRule"/>
</dbReference>
<dbReference type="CDD" id="cd00014">
    <property type="entry name" value="CH_SF"/>
    <property type="match status" value="1"/>
</dbReference>
<evidence type="ECO:0000259" key="12">
    <source>
        <dbReference type="PROSITE" id="PS50021"/>
    </source>
</evidence>
<keyword evidence="15" id="KW-1185">Reference proteome</keyword>
<dbReference type="InterPro" id="IPR046349">
    <property type="entry name" value="C1-like_sf"/>
</dbReference>
<dbReference type="Gene3D" id="1.10.418.10">
    <property type="entry name" value="Calponin-like domain"/>
    <property type="match status" value="1"/>
</dbReference>
<feature type="compositionally biased region" description="Basic and acidic residues" evidence="10">
    <location>
        <begin position="252"/>
        <end position="270"/>
    </location>
</feature>
<feature type="compositionally biased region" description="Low complexity" evidence="10">
    <location>
        <begin position="221"/>
        <end position="232"/>
    </location>
</feature>
<feature type="compositionally biased region" description="Basic and acidic residues" evidence="10">
    <location>
        <begin position="577"/>
        <end position="595"/>
    </location>
</feature>
<dbReference type="PROSITE" id="PS00107">
    <property type="entry name" value="PROTEIN_KINASE_ATP"/>
    <property type="match status" value="1"/>
</dbReference>
<dbReference type="SMART" id="SM00220">
    <property type="entry name" value="S_TKc"/>
    <property type="match status" value="1"/>
</dbReference>
<feature type="domain" description="Calponin-homology (CH)" evidence="12">
    <location>
        <begin position="30"/>
        <end position="136"/>
    </location>
</feature>
<dbReference type="Pfam" id="PF00069">
    <property type="entry name" value="Pkinase"/>
    <property type="match status" value="1"/>
</dbReference>
<keyword evidence="2" id="KW-0723">Serine/threonine-protein kinase</keyword>
<comment type="similarity">
    <text evidence="1">Belongs to the protein kinase superfamily. TKL Ser/Thr protein kinase family. ROCO subfamily.</text>
</comment>
<dbReference type="SMART" id="SM00173">
    <property type="entry name" value="RAS"/>
    <property type="match status" value="1"/>
</dbReference>
<name>A0A9P6XAT8_RHIOR</name>
<dbReference type="PROSITE" id="PS50011">
    <property type="entry name" value="PROTEIN_KINASE_DOM"/>
    <property type="match status" value="1"/>
</dbReference>
<dbReference type="SMART" id="SM00033">
    <property type="entry name" value="CH"/>
    <property type="match status" value="1"/>
</dbReference>
<evidence type="ECO:0000313" key="14">
    <source>
        <dbReference type="EMBL" id="KAG1309424.1"/>
    </source>
</evidence>
<dbReference type="InterPro" id="IPR001715">
    <property type="entry name" value="CH_dom"/>
</dbReference>
<dbReference type="PRINTS" id="PR00109">
    <property type="entry name" value="TYRKINASE"/>
</dbReference>
<keyword evidence="5 9" id="KW-0547">Nucleotide-binding</keyword>
<feature type="region of interest" description="Disordered" evidence="10">
    <location>
        <begin position="706"/>
        <end position="750"/>
    </location>
</feature>
<dbReference type="InterPro" id="IPR008271">
    <property type="entry name" value="Ser/Thr_kinase_AS"/>
</dbReference>
<dbReference type="InterPro" id="IPR017441">
    <property type="entry name" value="Protein_kinase_ATP_BS"/>
</dbReference>
<dbReference type="InterPro" id="IPR000719">
    <property type="entry name" value="Prot_kinase_dom"/>
</dbReference>
<dbReference type="GO" id="GO:0046872">
    <property type="term" value="F:metal ion binding"/>
    <property type="evidence" value="ECO:0007669"/>
    <property type="project" value="UniProtKB-KW"/>
</dbReference>
<feature type="region of interest" description="Disordered" evidence="10">
    <location>
        <begin position="575"/>
        <end position="605"/>
    </location>
</feature>
<dbReference type="FunFam" id="3.30.200.20:FF:000042">
    <property type="entry name" value="Aurora kinase A"/>
    <property type="match status" value="1"/>
</dbReference>
<feature type="binding site" evidence="9">
    <location>
        <position position="349"/>
    </location>
    <ligand>
        <name>ATP</name>
        <dbReference type="ChEBI" id="CHEBI:30616"/>
    </ligand>
</feature>
<organism evidence="14 15">
    <name type="scientific">Rhizopus oryzae</name>
    <name type="common">Mucormycosis agent</name>
    <name type="synonym">Rhizopus arrhizus var. delemar</name>
    <dbReference type="NCBI Taxonomy" id="64495"/>
    <lineage>
        <taxon>Eukaryota</taxon>
        <taxon>Fungi</taxon>
        <taxon>Fungi incertae sedis</taxon>
        <taxon>Mucoromycota</taxon>
        <taxon>Mucoromycotina</taxon>
        <taxon>Mucoromycetes</taxon>
        <taxon>Mucorales</taxon>
        <taxon>Mucorineae</taxon>
        <taxon>Rhizopodaceae</taxon>
        <taxon>Rhizopus</taxon>
    </lineage>
</organism>
<dbReference type="Proteomes" id="UP000716291">
    <property type="component" value="Unassembled WGS sequence"/>
</dbReference>
<feature type="domain" description="Phorbol-ester/DAG-type" evidence="13">
    <location>
        <begin position="634"/>
        <end position="680"/>
    </location>
</feature>
<dbReference type="InterPro" id="IPR027417">
    <property type="entry name" value="P-loop_NTPase"/>
</dbReference>
<evidence type="ECO:0000256" key="7">
    <source>
        <dbReference type="ARBA" id="ARBA00022833"/>
    </source>
</evidence>
<dbReference type="InterPro" id="IPR002219">
    <property type="entry name" value="PKC_DAG/PE"/>
</dbReference>